<feature type="compositionally biased region" description="Polar residues" evidence="8">
    <location>
        <begin position="375"/>
        <end position="403"/>
    </location>
</feature>
<dbReference type="Proteomes" id="UP001205998">
    <property type="component" value="Unassembled WGS sequence"/>
</dbReference>
<feature type="compositionally biased region" description="Low complexity" evidence="8">
    <location>
        <begin position="535"/>
        <end position="555"/>
    </location>
</feature>
<reference evidence="10" key="1">
    <citation type="submission" date="2018-07" db="EMBL/GenBank/DDBJ databases">
        <title>Comparative genomics of catfishes provides insights into carnivory and benthic adaptation.</title>
        <authorList>
            <person name="Zhang Y."/>
            <person name="Wang D."/>
            <person name="Peng Z."/>
            <person name="Zheng S."/>
            <person name="Shao F."/>
            <person name="Tao W."/>
        </authorList>
    </citation>
    <scope>NUCLEOTIDE SEQUENCE</scope>
    <source>
        <strain evidence="10">Chongqing</strain>
    </source>
</reference>
<feature type="region of interest" description="Disordered" evidence="8">
    <location>
        <begin position="82"/>
        <end position="123"/>
    </location>
</feature>
<keyword evidence="5" id="KW-0010">Activator</keyword>
<evidence type="ECO:0000313" key="11">
    <source>
        <dbReference type="Proteomes" id="UP001205998"/>
    </source>
</evidence>
<feature type="compositionally biased region" description="Polar residues" evidence="8">
    <location>
        <begin position="682"/>
        <end position="715"/>
    </location>
</feature>
<keyword evidence="6" id="KW-0804">Transcription</keyword>
<keyword evidence="4" id="KW-0805">Transcription regulation</keyword>
<evidence type="ECO:0000313" key="10">
    <source>
        <dbReference type="EMBL" id="KAI5625610.1"/>
    </source>
</evidence>
<evidence type="ECO:0000256" key="4">
    <source>
        <dbReference type="ARBA" id="ARBA00023015"/>
    </source>
</evidence>
<dbReference type="PANTHER" id="PTHR15692:SF9">
    <property type="entry name" value="MASTERMIND-LIKE PROTEIN 2"/>
    <property type="match status" value="1"/>
</dbReference>
<dbReference type="InterPro" id="IPR046370">
    <property type="entry name" value="MAML_N_sf"/>
</dbReference>
<dbReference type="GO" id="GO:0003713">
    <property type="term" value="F:transcription coactivator activity"/>
    <property type="evidence" value="ECO:0007669"/>
    <property type="project" value="InterPro"/>
</dbReference>
<feature type="region of interest" description="Disordered" evidence="8">
    <location>
        <begin position="323"/>
        <end position="577"/>
    </location>
</feature>
<dbReference type="GO" id="GO:0016607">
    <property type="term" value="C:nuclear speck"/>
    <property type="evidence" value="ECO:0007669"/>
    <property type="project" value="UniProtKB-SubCell"/>
</dbReference>
<evidence type="ECO:0000256" key="3">
    <source>
        <dbReference type="ARBA" id="ARBA00022976"/>
    </source>
</evidence>
<sequence>MGEAAPAQATAPGFPPVLGSVGSGSMASVSPVSVHSAIVERLRARIELCRRHHSACENRYARGQAEISDREREATLQLLSIVQQGAGNRRGKERSARGGAAHGPDGTRANGEQKNREAVEGEPRLATRIAGSPIFPIKGQCGCRFSFQPSKSTPNPSCSNLMIFIFNDYQLQGSLRRKIEGQPSGYTAKQNGHFSVGPVPDFKRLRMETGSLHAGACSVRQPQSLAGSIALGQVPRRKDPFMMGQSVGNDIFNMTLRDMKKEPADVQTCSQSSADNAMMVFDFKDEGGGQIDPELQDLFDELTRSVPSLNDLELEKMLKQDDDFGLDLGRPSSAGAANPTPHLDKPIKTEYSPDFGQASESSLKLRPASAGPSFSMANTTLSTSPISSGQMTNNHIPQSTGTSARGLPAWPEMSHAEQLKQMAANQQPKQQPNSILRHQQQSQSGGVRNWSSTISGHPSSFCQETVSSTGLLSQPRISSQGNGQGKGMPNCLFKPSGYNPLNPPDLKPLNNKPMLHFTPKAPTSTTGQQIPHIIGSQSKQTTQQQSTGGQNTQFQLSMQSSCLQPKPLRPPLNQHGHGINYKMNQQRQSQMSNSWACWFVGCWSCTARRVLVSWESDPGPSPDAELLPGDSVPAFSLQEVLEELMGESAAFGEENWYSKQVQGPYHLQGLAPGPRFSANGCLVTQQQHPSAPSTQQMNNGKGQRQLSQPQQHTNDTRFCSFSFPLSFIFQEKFNPQDQFNRHLTRPPPDYKQPQLPNLYSALASSPMSSNSSDQREIQSISCHLPNGQGVKMTPNSGDRMFPSRSDHSEVQNCAGQLHQQPNSQMQIGMNQNKPQFQGIASTTQHIRTSASQDSVLGQGLGCMTPTGSRDTGMSWENVTKQLDVKRLPGAVLPQSAQTDAHFPPRHIGPPNQVVSHSGVIPLNPGIRGSAPRASQPRIPPLPGISRLNQSSPTQQGCMSTYGGTAQSPGSYQNNRPGRLTFDFLQDGDNTVPGINADSDFIDSLLKSGSGNDDWMKDINLEEILGGHT</sequence>
<feature type="domain" description="Neurogenic mastermind-like N-terminal" evidence="9">
    <location>
        <begin position="33"/>
        <end position="92"/>
    </location>
</feature>
<dbReference type="Gene3D" id="6.10.250.970">
    <property type="match status" value="1"/>
</dbReference>
<protein>
    <submittedName>
        <fullName evidence="10">Mastermind-like protein 2</fullName>
    </submittedName>
</protein>
<comment type="caution">
    <text evidence="10">The sequence shown here is derived from an EMBL/GenBank/DDBJ whole genome shotgun (WGS) entry which is preliminary data.</text>
</comment>
<dbReference type="AlphaFoldDB" id="A0AAD5B1A6"/>
<feature type="compositionally biased region" description="Basic and acidic residues" evidence="8">
    <location>
        <begin position="111"/>
        <end position="123"/>
    </location>
</feature>
<keyword evidence="7" id="KW-0539">Nucleus</keyword>
<comment type="subcellular location">
    <subcellularLocation>
        <location evidence="1">Nucleus speckle</location>
    </subcellularLocation>
</comment>
<dbReference type="InterPro" id="IPR046369">
    <property type="entry name" value="MAML1-3"/>
</dbReference>
<dbReference type="SMART" id="SM01275">
    <property type="entry name" value="MamL-1"/>
    <property type="match status" value="1"/>
</dbReference>
<feature type="non-terminal residue" evidence="10">
    <location>
        <position position="1028"/>
    </location>
</feature>
<dbReference type="PANTHER" id="PTHR15692">
    <property type="entry name" value="MASTERMIND-LIKE"/>
    <property type="match status" value="1"/>
</dbReference>
<name>A0AAD5B1A6_SILAS</name>
<dbReference type="EMBL" id="MU551550">
    <property type="protein sequence ID" value="KAI5625610.1"/>
    <property type="molecule type" value="Genomic_DNA"/>
</dbReference>
<keyword evidence="11" id="KW-1185">Reference proteome</keyword>
<dbReference type="GO" id="GO:0007221">
    <property type="term" value="P:positive regulation of transcription of Notch receptor target"/>
    <property type="evidence" value="ECO:0007669"/>
    <property type="project" value="InterPro"/>
</dbReference>
<dbReference type="InterPro" id="IPR019082">
    <property type="entry name" value="Mastermind-like_N"/>
</dbReference>
<proteinExistence type="inferred from homology"/>
<evidence type="ECO:0000256" key="7">
    <source>
        <dbReference type="ARBA" id="ARBA00023242"/>
    </source>
</evidence>
<dbReference type="Pfam" id="PF09596">
    <property type="entry name" value="MamL-1"/>
    <property type="match status" value="1"/>
</dbReference>
<gene>
    <name evidence="10" type="ORF">C0J50_14824</name>
</gene>
<comment type="similarity">
    <text evidence="2">Belongs to the mastermind family.</text>
</comment>
<feature type="compositionally biased region" description="Polar residues" evidence="8">
    <location>
        <begin position="423"/>
        <end position="481"/>
    </location>
</feature>
<evidence type="ECO:0000256" key="5">
    <source>
        <dbReference type="ARBA" id="ARBA00023159"/>
    </source>
</evidence>
<keyword evidence="3" id="KW-0914">Notch signaling pathway</keyword>
<organism evidence="10 11">
    <name type="scientific">Silurus asotus</name>
    <name type="common">Amur catfish</name>
    <name type="synonym">Parasilurus asotus</name>
    <dbReference type="NCBI Taxonomy" id="30991"/>
    <lineage>
        <taxon>Eukaryota</taxon>
        <taxon>Metazoa</taxon>
        <taxon>Chordata</taxon>
        <taxon>Craniata</taxon>
        <taxon>Vertebrata</taxon>
        <taxon>Euteleostomi</taxon>
        <taxon>Actinopterygii</taxon>
        <taxon>Neopterygii</taxon>
        <taxon>Teleostei</taxon>
        <taxon>Ostariophysi</taxon>
        <taxon>Siluriformes</taxon>
        <taxon>Siluridae</taxon>
        <taxon>Silurus</taxon>
    </lineage>
</organism>
<evidence type="ECO:0000256" key="6">
    <source>
        <dbReference type="ARBA" id="ARBA00023163"/>
    </source>
</evidence>
<accession>A0AAD5B1A6</accession>
<evidence type="ECO:0000256" key="2">
    <source>
        <dbReference type="ARBA" id="ARBA00008081"/>
    </source>
</evidence>
<evidence type="ECO:0000256" key="8">
    <source>
        <dbReference type="SAM" id="MobiDB-lite"/>
    </source>
</evidence>
<evidence type="ECO:0000256" key="1">
    <source>
        <dbReference type="ARBA" id="ARBA00004324"/>
    </source>
</evidence>
<feature type="region of interest" description="Disordered" evidence="8">
    <location>
        <begin position="678"/>
        <end position="715"/>
    </location>
</feature>
<evidence type="ECO:0000259" key="9">
    <source>
        <dbReference type="SMART" id="SM01275"/>
    </source>
</evidence>